<accession>A0A450S2F2</accession>
<reference evidence="1" key="1">
    <citation type="submission" date="2019-02" db="EMBL/GenBank/DDBJ databases">
        <authorList>
            <person name="Gruber-Vodicka R. H."/>
            <person name="Seah K. B. B."/>
        </authorList>
    </citation>
    <scope>NUCLEOTIDE SEQUENCE</scope>
    <source>
        <strain evidence="2">BECK_BZ163</strain>
        <strain evidence="3">BECK_BZ164</strain>
        <strain evidence="1">BECK_BZ165</strain>
    </source>
</reference>
<dbReference type="Pfam" id="PF17124">
    <property type="entry name" value="ThiJ_like"/>
    <property type="match status" value="1"/>
</dbReference>
<organism evidence="1">
    <name type="scientific">Candidatus Kentrum sp. FM</name>
    <dbReference type="NCBI Taxonomy" id="2126340"/>
    <lineage>
        <taxon>Bacteria</taxon>
        <taxon>Pseudomonadati</taxon>
        <taxon>Pseudomonadota</taxon>
        <taxon>Gammaproteobacteria</taxon>
        <taxon>Candidatus Kentrum</taxon>
    </lineage>
</organism>
<dbReference type="EMBL" id="CAADFA010000031">
    <property type="protein sequence ID" value="VFJ45847.1"/>
    <property type="molecule type" value="Genomic_DNA"/>
</dbReference>
<dbReference type="AlphaFoldDB" id="A0A450S2F2"/>
<dbReference type="GO" id="GO:0008233">
    <property type="term" value="F:peptidase activity"/>
    <property type="evidence" value="ECO:0007669"/>
    <property type="project" value="UniProtKB-KW"/>
</dbReference>
<evidence type="ECO:0000313" key="3">
    <source>
        <dbReference type="EMBL" id="VFK08370.1"/>
    </source>
</evidence>
<keyword evidence="1" id="KW-0378">Hydrolase</keyword>
<dbReference type="GO" id="GO:0006508">
    <property type="term" value="P:proteolysis"/>
    <property type="evidence" value="ECO:0007669"/>
    <property type="project" value="UniProtKB-KW"/>
</dbReference>
<proteinExistence type="predicted"/>
<dbReference type="EMBL" id="CAADEZ010000067">
    <property type="protein sequence ID" value="VFJ49139.1"/>
    <property type="molecule type" value="Genomic_DNA"/>
</dbReference>
<protein>
    <submittedName>
        <fullName evidence="1">Intracellular protease/amidase</fullName>
    </submittedName>
</protein>
<dbReference type="Gene3D" id="3.40.50.880">
    <property type="match status" value="2"/>
</dbReference>
<dbReference type="EMBL" id="CAADFL010000067">
    <property type="protein sequence ID" value="VFK08370.1"/>
    <property type="molecule type" value="Genomic_DNA"/>
</dbReference>
<dbReference type="SUPFAM" id="SSF52317">
    <property type="entry name" value="Class I glutamine amidotransferase-like"/>
    <property type="match status" value="2"/>
</dbReference>
<dbReference type="InterPro" id="IPR032633">
    <property type="entry name" value="ThiJ-like"/>
</dbReference>
<gene>
    <name evidence="2" type="ORF">BECKFM1743A_GA0114220_100678</name>
    <name evidence="3" type="ORF">BECKFM1743B_GA0114221_100678</name>
    <name evidence="1" type="ORF">BECKFM1743C_GA0114222_100315</name>
</gene>
<dbReference type="InterPro" id="IPR029062">
    <property type="entry name" value="Class_I_gatase-like"/>
</dbReference>
<sequence length="520" mass="57835">MDNALRGKKIAVVVESEFVPSEIETYRKRFSDYGAQVHLMSRLWGNREMTFIGDVTEEGKKPETLTVNIDFTEVDLNDYAAVIMAANYTSVRLRWIDDGDVGNGPINGGSGRSSPAVQFFYRAMMNPKIVKGFPCHGLWILSPIPEVLAGRRVTCNRVMLGDVRNAGALYVEPENGIAVDADVVTNDSASHTVELVDAICDRIIDIEAGKVTPAISAATTPSANPSTEPVVAYPQKRRILMLVSEWGYWGEELIGPLEEFDRAGYETDICTPTGKRPNAILVSMQPEFIDPPLGRSVTSSGMAQKVKILDDPASEQGKRLENPISLADWFPERPYWADPQFVRFMEIYNQRLTMAEQEMEKYDAMIIVGGSGPVVDLVNNQRVHDLILAFYNAGKPIAAECYGVACLAFARNIQDRKSIIRGKRVTGHCLEYDYKDGTAFMKTRGEFLDFNMGPPPYPLEYILRDATGPHGAYIGNFGHPTSVIVDYPFITGRSTPDSYLTGRKLIEVLDGNPPLRRWGW</sequence>
<keyword evidence="1" id="KW-0645">Protease</keyword>
<dbReference type="PANTHER" id="PTHR48094">
    <property type="entry name" value="PROTEIN/NUCLEIC ACID DEGLYCASE DJ-1-RELATED"/>
    <property type="match status" value="1"/>
</dbReference>
<evidence type="ECO:0000313" key="2">
    <source>
        <dbReference type="EMBL" id="VFJ49139.1"/>
    </source>
</evidence>
<evidence type="ECO:0000313" key="1">
    <source>
        <dbReference type="EMBL" id="VFJ45847.1"/>
    </source>
</evidence>
<dbReference type="GO" id="GO:0005737">
    <property type="term" value="C:cytoplasm"/>
    <property type="evidence" value="ECO:0007669"/>
    <property type="project" value="TreeGrafter"/>
</dbReference>
<name>A0A450S2F2_9GAMM</name>
<dbReference type="CDD" id="cd03141">
    <property type="entry name" value="GATase1_Hsp31_like"/>
    <property type="match status" value="1"/>
</dbReference>
<dbReference type="InterPro" id="IPR050325">
    <property type="entry name" value="Prot/Nucl_acid_deglycase"/>
</dbReference>